<reference evidence="1" key="1">
    <citation type="journal article" date="2023" name="G3 (Bethesda)">
        <title>A reference genome for the long-term kleptoplast-retaining sea slug Elysia crispata morphotype clarki.</title>
        <authorList>
            <person name="Eastman K.E."/>
            <person name="Pendleton A.L."/>
            <person name="Shaikh M.A."/>
            <person name="Suttiyut T."/>
            <person name="Ogas R."/>
            <person name="Tomko P."/>
            <person name="Gavelis G."/>
            <person name="Widhalm J.R."/>
            <person name="Wisecaver J.H."/>
        </authorList>
    </citation>
    <scope>NUCLEOTIDE SEQUENCE</scope>
    <source>
        <strain evidence="1">ECLA1</strain>
    </source>
</reference>
<dbReference type="AlphaFoldDB" id="A0AAE1E032"/>
<feature type="non-terminal residue" evidence="1">
    <location>
        <position position="70"/>
    </location>
</feature>
<evidence type="ECO:0000313" key="1">
    <source>
        <dbReference type="EMBL" id="KAK3787918.1"/>
    </source>
</evidence>
<dbReference type="EMBL" id="JAWDGP010001825">
    <property type="protein sequence ID" value="KAK3787918.1"/>
    <property type="molecule type" value="Genomic_DNA"/>
</dbReference>
<evidence type="ECO:0000313" key="2">
    <source>
        <dbReference type="Proteomes" id="UP001283361"/>
    </source>
</evidence>
<name>A0AAE1E032_9GAST</name>
<keyword evidence="2" id="KW-1185">Reference proteome</keyword>
<organism evidence="1 2">
    <name type="scientific">Elysia crispata</name>
    <name type="common">lettuce slug</name>
    <dbReference type="NCBI Taxonomy" id="231223"/>
    <lineage>
        <taxon>Eukaryota</taxon>
        <taxon>Metazoa</taxon>
        <taxon>Spiralia</taxon>
        <taxon>Lophotrochozoa</taxon>
        <taxon>Mollusca</taxon>
        <taxon>Gastropoda</taxon>
        <taxon>Heterobranchia</taxon>
        <taxon>Euthyneura</taxon>
        <taxon>Panpulmonata</taxon>
        <taxon>Sacoglossa</taxon>
        <taxon>Placobranchoidea</taxon>
        <taxon>Plakobranchidae</taxon>
        <taxon>Elysia</taxon>
    </lineage>
</organism>
<comment type="caution">
    <text evidence="1">The sequence shown here is derived from an EMBL/GenBank/DDBJ whole genome shotgun (WGS) entry which is preliminary data.</text>
</comment>
<dbReference type="Proteomes" id="UP001283361">
    <property type="component" value="Unassembled WGS sequence"/>
</dbReference>
<sequence length="70" mass="8259">NGESFTSYPDYTSSLLILQSPKWQEFFSIEWVSKNSFSFANRYTHIPKQLNLFYEQRITELSGKFEVAIV</sequence>
<protein>
    <submittedName>
        <fullName evidence="1">Uncharacterized protein</fullName>
    </submittedName>
</protein>
<proteinExistence type="predicted"/>
<gene>
    <name evidence="1" type="ORF">RRG08_008052</name>
</gene>
<accession>A0AAE1E032</accession>